<evidence type="ECO:0000256" key="5">
    <source>
        <dbReference type="ARBA" id="ARBA00022670"/>
    </source>
</evidence>
<keyword evidence="3" id="KW-0964">Secreted</keyword>
<dbReference type="CDD" id="cd10036">
    <property type="entry name" value="Reelin_subrepeat_Nt"/>
    <property type="match status" value="1"/>
</dbReference>
<dbReference type="PROSITE" id="PS51019">
    <property type="entry name" value="REELIN"/>
    <property type="match status" value="1"/>
</dbReference>
<dbReference type="GO" id="GO:0007417">
    <property type="term" value="P:central nervous system development"/>
    <property type="evidence" value="ECO:0007669"/>
    <property type="project" value="InterPro"/>
</dbReference>
<evidence type="ECO:0000256" key="6">
    <source>
        <dbReference type="ARBA" id="ARBA00022723"/>
    </source>
</evidence>
<dbReference type="Pfam" id="PF23106">
    <property type="entry name" value="EGF_Teneurin"/>
    <property type="match status" value="2"/>
</dbReference>
<reference evidence="21 22" key="1">
    <citation type="submission" date="2019-01" db="EMBL/GenBank/DDBJ databases">
        <title>Genome Assembly of Collichthys lucidus.</title>
        <authorList>
            <person name="Cai M."/>
            <person name="Xiao S."/>
        </authorList>
    </citation>
    <scope>NUCLEOTIDE SEQUENCE [LARGE SCALE GENOMIC DNA]</scope>
    <source>
        <strain evidence="21">JT15FE1705JMU</strain>
        <tissue evidence="21">Muscle</tissue>
    </source>
</reference>
<dbReference type="PROSITE" id="PS00022">
    <property type="entry name" value="EGF_1"/>
    <property type="match status" value="5"/>
</dbReference>
<dbReference type="CDD" id="cd10049">
    <property type="entry name" value="Reelin_repeat_5_subrepeat_2"/>
    <property type="match status" value="1"/>
</dbReference>
<evidence type="ECO:0000259" key="20">
    <source>
        <dbReference type="PROSITE" id="PS51019"/>
    </source>
</evidence>
<dbReference type="SUPFAM" id="SSF50939">
    <property type="entry name" value="Sialidases"/>
    <property type="match status" value="2"/>
</dbReference>
<evidence type="ECO:0000256" key="10">
    <source>
        <dbReference type="ARBA" id="ARBA00022833"/>
    </source>
</evidence>
<feature type="domain" description="Reelin" evidence="20">
    <location>
        <begin position="31"/>
        <end position="199"/>
    </location>
</feature>
<protein>
    <recommendedName>
        <fullName evidence="14">Reelin</fullName>
    </recommendedName>
</protein>
<keyword evidence="6" id="KW-0479">Metal-binding</keyword>
<evidence type="ECO:0000313" key="22">
    <source>
        <dbReference type="Proteomes" id="UP000298787"/>
    </source>
</evidence>
<comment type="caution">
    <text evidence="17">Lacks conserved residue(s) required for the propagation of feature annotation.</text>
</comment>
<dbReference type="CDD" id="cd10048">
    <property type="entry name" value="Reelin_repeat_4_subrepeat_2"/>
    <property type="match status" value="1"/>
</dbReference>
<dbReference type="FunFam" id="2.60.120.260:FF:000041">
    <property type="entry name" value="Reelin"/>
    <property type="match status" value="1"/>
</dbReference>
<keyword evidence="11" id="KW-0106">Calcium</keyword>
<keyword evidence="22" id="KW-1185">Reference proteome</keyword>
<feature type="domain" description="EGF-like" evidence="19">
    <location>
        <begin position="3115"/>
        <end position="3147"/>
    </location>
</feature>
<feature type="disulfide bond" evidence="17">
    <location>
        <begin position="2096"/>
        <end position="2106"/>
    </location>
</feature>
<evidence type="ECO:0000256" key="7">
    <source>
        <dbReference type="ARBA" id="ARBA00022729"/>
    </source>
</evidence>
<name>A0A4V6ARI1_COLLU</name>
<evidence type="ECO:0000256" key="17">
    <source>
        <dbReference type="PROSITE-ProRule" id="PRU00076"/>
    </source>
</evidence>
<dbReference type="GO" id="GO:0001764">
    <property type="term" value="P:neuron migration"/>
    <property type="evidence" value="ECO:0007669"/>
    <property type="project" value="InterPro"/>
</dbReference>
<dbReference type="FunFam" id="2.60.120.260:FF:000003">
    <property type="entry name" value="Reelin"/>
    <property type="match status" value="5"/>
</dbReference>
<comment type="similarity">
    <text evidence="13">Belongs to the reelin family.</text>
</comment>
<dbReference type="InterPro" id="IPR034968">
    <property type="entry name" value="Reelin"/>
</dbReference>
<evidence type="ECO:0000256" key="2">
    <source>
        <dbReference type="ARBA" id="ARBA00022473"/>
    </source>
</evidence>
<organism evidence="21 22">
    <name type="scientific">Collichthys lucidus</name>
    <name type="common">Big head croaker</name>
    <name type="synonym">Sciaena lucida</name>
    <dbReference type="NCBI Taxonomy" id="240159"/>
    <lineage>
        <taxon>Eukaryota</taxon>
        <taxon>Metazoa</taxon>
        <taxon>Chordata</taxon>
        <taxon>Craniata</taxon>
        <taxon>Vertebrata</taxon>
        <taxon>Euteleostomi</taxon>
        <taxon>Actinopterygii</taxon>
        <taxon>Neopterygii</taxon>
        <taxon>Teleostei</taxon>
        <taxon>Neoteleostei</taxon>
        <taxon>Acanthomorphata</taxon>
        <taxon>Eupercaria</taxon>
        <taxon>Sciaenidae</taxon>
        <taxon>Collichthys</taxon>
    </lineage>
</organism>
<evidence type="ECO:0000259" key="19">
    <source>
        <dbReference type="PROSITE" id="PS50026"/>
    </source>
</evidence>
<dbReference type="Pfam" id="PF21471">
    <property type="entry name" value="Reelin_subrepeat-B"/>
    <property type="match status" value="18"/>
</dbReference>
<evidence type="ECO:0000256" key="18">
    <source>
        <dbReference type="SAM" id="SignalP"/>
    </source>
</evidence>
<proteinExistence type="inferred from homology"/>
<feature type="disulfide bond" evidence="17">
    <location>
        <begin position="2114"/>
        <end position="2123"/>
    </location>
</feature>
<dbReference type="Pfam" id="PF02014">
    <property type="entry name" value="Reeler"/>
    <property type="match status" value="1"/>
</dbReference>
<comment type="subunit">
    <text evidence="15">Oligomer of disulfide-linked homodimers.</text>
</comment>
<dbReference type="FunFam" id="2.60.120.260:FF:000028">
    <property type="entry name" value="Reelin"/>
    <property type="match status" value="1"/>
</dbReference>
<dbReference type="PROSITE" id="PS50026">
    <property type="entry name" value="EGF_3"/>
    <property type="match status" value="2"/>
</dbReference>
<dbReference type="STRING" id="240159.A0A4V6ARI1"/>
<evidence type="ECO:0000256" key="4">
    <source>
        <dbReference type="ARBA" id="ARBA00022530"/>
    </source>
</evidence>
<sequence>MAMARASLGGALGCALLALVLGSSSMDFGTPPASFYPRFNPFFFLCTHHGELEGAGVAEGGGEVLLTLQITGNPTAYTPGQEYQVTISTSVSFDGLLVTGLYTSTPVQSAPIPAPAAFGFGVMSERQFGGTQFVCSVVASHVSHQPSSSFSFVWIAPPPGTGCVNFLATATHQGQIIFKDALAQQLCEQGAPTESPLRPSLVELHGKHAVLRDDFDSNLQGELDPSIWSECSNCEVGEQCGVLMHGRAVTFCEPFGERELTTVPLNTSTASVLQFALGEYLHTHRKQLSSGSCRFSYSDPSITVSYSLSGNGNTSDDWITLEKIRAPTNSSTVVHLLPLPHHSKADGVRIRWTQEAPQGPEGYESCWGLDNVLLVNAAHRAPLMEDNLDPPDTANWLFFPGATVKHACQSEGNAMYFHSSEGVGQSFASTRDIDLHREEGRSYWEEDFESSPSNWDIEGAAYGTQCGEIESGSALVFEKEGRRRVCTPYLDTTSYGNLRFYFTMGGGDCDPGESHENDVIVFGRSEGRRERVVLDTLPYSSYRTPAVVSLALPTELQTPVTQFCLEQRSHGGANRHVWAVDFMQLLPVLPGTHTHVAQFSINLGCGSYQPANSVSLEFSTNHGRSWSLLHTECLPELCAGPHLPHSTIYSSDNYSGWTRISIPLPNAALTETTRFRWKQSGTGAGSMWAIDNVYMGPACLRFCSGRGHCSRTGCKCDPGFSGPACELASQTFPAFLSEGFSSPRLSSYHSFSSLRGAEVSFGCGVLASGKALVFNRDSRRHLVTAPLDSSQARIVSVELPSGARKFGVQFRWWQPYHSGRGHDVWALDEISMTSVLFNTISLDFSNVLDVTQSLGFYLGHVQPYCQHDWTLSFSGEPSPGSSIRYVETQSMQIGASYSLQFSLVMGCGREPSPHIDTQVRLEFSTNHGLTWHLVKEACLPGMPSCSEFTAPSVYHPSEFKDWRRITLSLPQKTWSSATRFRWIQNYYGEQDEWALDDIYIGQQCPNMCHGHGWCDHGHCRCDDGFSGTDCQPSSPLSSSVLSDFESQDALLATWQEVIGGEVVTPDVGCGVVSSGSSLYFSKAGLRQLVSWDLDTEWAEFVQFYLRVGGDWAECNQADSREEGVLLQYSNDGGISWGLIAEMYFTDFTKPRHPPQGFVGGSLFTPGEGYDQWAIDDVIILSEREKHIIPMANPTLPQNFYEKPAFDYPLNQMSVWLMLGNEGMERESNNSFCAPTPSAMVFGRSDGDRVAVTRDLALRHGYTLQFKLNIGCESEFSASAPVLLQYSHDAGRTWALVREGCYPGTPGAGICEGSGRELREPTVYNTGDYEQWTRVTVVIPRNVAASKTRFRWFQESSMYRDAPAFALDGVYISEPCPNHCGGHGDCISGVCFCDMGYTVEQDSCVPSVASPTELTEGFEGKLSPLWQSLSGGQIGGGCGIIGEGKALYFSSPGRREAHTVPLDTTNTRLVQFYIRIGSKSLGPTCTRPRSRNEGVIVQFSTNNGVQWQFLRELDFSSFLEPQVVTIELPPAAKTSYTVFRWWQPQQGKHSAQWALDDVLIGMNDSSRTGFHDKFDGTTPLRHNWYRIQGGEVTVDCLSLDTALTFNSEAIDKKPRYAESWDFEVSGSSFLQFELSMGCSKSTSFSHGVRLEYSTDCGHHWTLITPECVPPAIGCAGYTQSSIYTSTQYKHWKRITVYLPSAANSPRTRFRWIQTHFTPGAEGWALDNVLLAPGCPWMCSGHGLCDNGRCMCDKGYGGAHCVPLAPLPSVLREDFNENLQQETWPEVYGAERGTLSGEPLKSGTALIFKGDGLRMIVSQDLDCTNTLYIQFSFKFITKGVPERSHSVLLQYSVNGGISWLMLDEFYFPASTDTLFLHLPLPASAQTNATRFRLWQPYNSGKKEEVWVIDDLIIDGSSLHNPPVVIDSFEEGPNESNWLFFPGGNTGLYCPYQKTGLEEDESAMVFVSSELGEHSITTRDIDVNENTIIQFEINVGCTAESSSANPVRLEFSRDFGATWHLLVPLCAGAPQPSSLCSTELHPASIYFPGTTQGWRREVIHFGKLRLCGSVRFRWYQGFFATGSAPPTWALDNVYIGPQCQDMCNGHGACVGGTHCVCDPGYSGFDCSVPDTPNPDFLKEDFEGGAVDAERFRLLSGGKPSRKCGIMSSGNHLFFSDDGLRMLVTTDMDLSNARFVQFFLRLGCGKAAPDPRSQPVLLQFSVDGGLTWGLLQEFLFSNSSNQARLVALEIPLRARTSSTRLRWWQPSENGHFYSPWVIDQVVVGGSASGWGPLEDDFSSIDGRSWLLHPGGTRMPVCGSEGPAFAFIEKSNTRYAVTTDISLGQDAFIQFDFSASCSVTNSCYSVELEYSLDLGLTWQPVVRDCLPTSPDCSSYTLQRLLVSDTFNKWGRITLPIPSYARCDPEWGGEYCDEPVVPLPSQLKDSFSRAPSLSHWHILTGAKLSTVCGAVASGAALHFSGSCSRQLVTVDLNLTNAEFVQFYFMYGCMIPPSNRNQGVLLEYSLNGGINWHLLTEIFYDLYTKPGFVNVLLPPAARQEGVRVRWWQPQHEGADHGDWALDNVLIGGSDPRAQISDTFGGVALPNHERAPADGTLGRIGQLSEQEETPIVSDHWLFSEDCSVQRFCSSPDGVMVCGNADGREVYAVTHDIIPAKGWVMQFKIAVGCTMLERHADRQVHAQYSVDFGVTWKYLVPQCLPADPRCGGQVSQPSVFFPAEGWKRAVYPLPDTLADTPVRFRFYQQHSDSQWGVENFYIGPACDSHCGGHGDCLDERCLCDPGFTGPNCYPSTALKASLKERFDWEGAAGPQWQVLEGGRPCTDCGLWSTGRRIGSEDNMTMCHRPTCRKEGVLLDYSTDGGVSWTLLHEMDYLKYVSVRRDYIVLPEGALSNATRLRWWQPFTISSGLATPSLERAQWAIDNILVGGSDINPSTLLDTFDDEGVSHEESWSFYPNAVRTAGFCGNPSFHLYWPNKNQDRTHNILATRELIVQPGYILQFKIVVGCEADTCEDHHSVLLQYRKDARSDSWQLVQSECLPSSVNNVGCSPFQFHESTIYSPVNSSIWTRVTVQLPDHVSSGATQFRWIQKDGTGERQSWGVDHVYIGEACPGLCSGHGYCTSGVVCICDEGHHGDDCSLSSSDLPSSIKDNFESGSVSQESWQLIQGGGVGSGCGQLSPHAHGDSLYFNGCKMRQAVTKPLDLTRASKIMFVLQIGSVAQTDSCNIALDQADTVDRAVLLQYSVNNGSQLACHRPASA</sequence>
<dbReference type="CDD" id="cd10050">
    <property type="entry name" value="Reelin_repeat_6_subrepeat_2"/>
    <property type="match status" value="1"/>
</dbReference>
<keyword evidence="5" id="KW-0645">Protease</keyword>
<keyword evidence="17" id="KW-0245">EGF-like domain</keyword>
<keyword evidence="2" id="KW-0217">Developmental protein</keyword>
<dbReference type="CDD" id="cd10041">
    <property type="entry name" value="Reelin_repeat_5_subrepeat_1"/>
    <property type="match status" value="1"/>
</dbReference>
<feature type="domain" description="EGF-like" evidence="19">
    <location>
        <begin position="2092"/>
        <end position="2124"/>
    </location>
</feature>
<dbReference type="Proteomes" id="UP000298787">
    <property type="component" value="Chromosome 7"/>
</dbReference>
<dbReference type="GO" id="GO:0046872">
    <property type="term" value="F:metal ion binding"/>
    <property type="evidence" value="ECO:0007669"/>
    <property type="project" value="UniProtKB-KW"/>
</dbReference>
<dbReference type="EMBL" id="CM014084">
    <property type="protein sequence ID" value="TKS73612.1"/>
    <property type="molecule type" value="Genomic_DNA"/>
</dbReference>
<evidence type="ECO:0000256" key="16">
    <source>
        <dbReference type="ARBA" id="ARBA00046064"/>
    </source>
</evidence>
<dbReference type="FunFam" id="2.60.120.260:FF:000036">
    <property type="entry name" value="Reelin"/>
    <property type="match status" value="1"/>
</dbReference>
<dbReference type="PROSITE" id="PS01186">
    <property type="entry name" value="EGF_2"/>
    <property type="match status" value="4"/>
</dbReference>
<dbReference type="GO" id="GO:0007155">
    <property type="term" value="P:cell adhesion"/>
    <property type="evidence" value="ECO:0007669"/>
    <property type="project" value="UniProtKB-KW"/>
</dbReference>
<comment type="function">
    <text evidence="16">Extracellular matrix serine protease secreted by pioneer neurons that plays a role in layering of neurons in the cerebral cortex and cerebellum by coordinating cell positioning during neurodevelopment. Regulates microtubule function in neurons and neuronal migration. Binding to the extracellular domains of lipoprotein receptors VLDLR and LRP8/APOER2 induces tyrosine phosphorylation of DAB1 and modulation of TAU phosphorylation. Affects migration of sympathetic preganglionic neurons in the spinal cord, where it seems to act as a barrier to neuronal migration. Enzymatic activity is important for the modulation of cell adhesion.</text>
</comment>
<gene>
    <name evidence="21" type="ORF">D9C73_007692</name>
</gene>
<keyword evidence="12" id="KW-0130">Cell adhesion</keyword>
<dbReference type="InterPro" id="IPR042307">
    <property type="entry name" value="Reeler_sf"/>
</dbReference>
<dbReference type="InterPro" id="IPR002861">
    <property type="entry name" value="Reeler_dom"/>
</dbReference>
<dbReference type="GO" id="GO:0070325">
    <property type="term" value="F:lipoprotein particle receptor binding"/>
    <property type="evidence" value="ECO:0007669"/>
    <property type="project" value="InterPro"/>
</dbReference>
<evidence type="ECO:0000256" key="11">
    <source>
        <dbReference type="ARBA" id="ARBA00022837"/>
    </source>
</evidence>
<keyword evidence="9" id="KW-0720">Serine protease</keyword>
<dbReference type="GO" id="GO:0005615">
    <property type="term" value="C:extracellular space"/>
    <property type="evidence" value="ECO:0007669"/>
    <property type="project" value="UniProtKB-ARBA"/>
</dbReference>
<keyword evidence="7 18" id="KW-0732">Signal</keyword>
<dbReference type="InterPro" id="IPR036278">
    <property type="entry name" value="Sialidase_sf"/>
</dbReference>
<comment type="subcellular location">
    <subcellularLocation>
        <location evidence="1">Secreted</location>
        <location evidence="1">Extracellular space</location>
        <location evidence="1">Extracellular matrix</location>
    </subcellularLocation>
</comment>
<dbReference type="CDD" id="cd10039">
    <property type="entry name" value="Reelin_repeat_3_subrepeat_1"/>
    <property type="match status" value="1"/>
</dbReference>
<evidence type="ECO:0000256" key="9">
    <source>
        <dbReference type="ARBA" id="ARBA00022825"/>
    </source>
</evidence>
<keyword evidence="4" id="KW-0272">Extracellular matrix</keyword>
<evidence type="ECO:0000256" key="15">
    <source>
        <dbReference type="ARBA" id="ARBA00044961"/>
    </source>
</evidence>
<evidence type="ECO:0000256" key="12">
    <source>
        <dbReference type="ARBA" id="ARBA00022889"/>
    </source>
</evidence>
<dbReference type="PANTHER" id="PTHR11841">
    <property type="entry name" value="REELIN"/>
    <property type="match status" value="1"/>
</dbReference>
<dbReference type="FunFam" id="2.60.120.260:FF:000044">
    <property type="entry name" value="Reelin"/>
    <property type="match status" value="1"/>
</dbReference>
<feature type="chain" id="PRO_5020558627" description="Reelin" evidence="18">
    <location>
        <begin position="23"/>
        <end position="3267"/>
    </location>
</feature>
<keyword evidence="17" id="KW-1015">Disulfide bond</keyword>
<dbReference type="GO" id="GO:0008236">
    <property type="term" value="F:serine-type peptidase activity"/>
    <property type="evidence" value="ECO:0007669"/>
    <property type="project" value="UniProtKB-KW"/>
</dbReference>
<dbReference type="GO" id="GO:0006508">
    <property type="term" value="P:proteolysis"/>
    <property type="evidence" value="ECO:0007669"/>
    <property type="project" value="UniProtKB-KW"/>
</dbReference>
<evidence type="ECO:0000256" key="14">
    <source>
        <dbReference type="ARBA" id="ARBA00023900"/>
    </source>
</evidence>
<dbReference type="CDD" id="cd10037">
    <property type="entry name" value="Reelin_repeat_1_subrepeat_1"/>
    <property type="match status" value="1"/>
</dbReference>
<dbReference type="Gene3D" id="2.60.40.4060">
    <property type="entry name" value="Reeler domain"/>
    <property type="match status" value="1"/>
</dbReference>
<dbReference type="PANTHER" id="PTHR11841:SF1">
    <property type="entry name" value="REELIN"/>
    <property type="match status" value="1"/>
</dbReference>
<keyword evidence="10" id="KW-0862">Zinc</keyword>
<feature type="signal peptide" evidence="18">
    <location>
        <begin position="1"/>
        <end position="22"/>
    </location>
</feature>
<evidence type="ECO:0000256" key="3">
    <source>
        <dbReference type="ARBA" id="ARBA00022525"/>
    </source>
</evidence>
<dbReference type="CDD" id="cd08544">
    <property type="entry name" value="Reeler"/>
    <property type="match status" value="1"/>
</dbReference>
<dbReference type="CDD" id="cd10038">
    <property type="entry name" value="Reelin_repeat_2_subrepeat_1"/>
    <property type="match status" value="1"/>
</dbReference>
<dbReference type="CDD" id="cd00054">
    <property type="entry name" value="EGF_CA"/>
    <property type="match status" value="1"/>
</dbReference>
<evidence type="ECO:0000313" key="21">
    <source>
        <dbReference type="EMBL" id="TKS73612.1"/>
    </source>
</evidence>
<feature type="disulfide bond" evidence="17">
    <location>
        <begin position="3137"/>
        <end position="3146"/>
    </location>
</feature>
<evidence type="ECO:0000256" key="13">
    <source>
        <dbReference type="ARBA" id="ARBA00023773"/>
    </source>
</evidence>
<accession>A0A4V6ARI1</accession>
<dbReference type="SMART" id="SM00181">
    <property type="entry name" value="EGF"/>
    <property type="match status" value="7"/>
</dbReference>
<evidence type="ECO:0000256" key="8">
    <source>
        <dbReference type="ARBA" id="ARBA00022801"/>
    </source>
</evidence>
<dbReference type="InterPro" id="IPR000742">
    <property type="entry name" value="EGF"/>
</dbReference>
<dbReference type="SUPFAM" id="SSF110296">
    <property type="entry name" value="Oligoxyloglucan reducing end-specific cellobiohydrolase"/>
    <property type="match status" value="1"/>
</dbReference>
<evidence type="ECO:0000256" key="1">
    <source>
        <dbReference type="ARBA" id="ARBA00004498"/>
    </source>
</evidence>
<feature type="disulfide bond" evidence="17">
    <location>
        <begin position="3119"/>
        <end position="3129"/>
    </location>
</feature>
<dbReference type="InterPro" id="IPR049419">
    <property type="entry name" value="Reelin_subrepeat-B"/>
</dbReference>
<dbReference type="FunFam" id="2.60.120.260:FF:000057">
    <property type="entry name" value="Reelin"/>
    <property type="match status" value="1"/>
</dbReference>
<dbReference type="FunFam" id="2.60.120.260:FF:000053">
    <property type="entry name" value="Reelin"/>
    <property type="match status" value="1"/>
</dbReference>
<dbReference type="Gene3D" id="2.60.120.260">
    <property type="entry name" value="Galactose-binding domain-like"/>
    <property type="match status" value="20"/>
</dbReference>
<keyword evidence="8" id="KW-0378">Hydrolase</keyword>